<organism evidence="1 2">
    <name type="scientific">Candidatus Accumulibacter cognatus</name>
    <dbReference type="NCBI Taxonomy" id="2954383"/>
    <lineage>
        <taxon>Bacteria</taxon>
        <taxon>Pseudomonadati</taxon>
        <taxon>Pseudomonadota</taxon>
        <taxon>Betaproteobacteria</taxon>
        <taxon>Candidatus Accumulibacter</taxon>
    </lineage>
</organism>
<evidence type="ECO:0000313" key="2">
    <source>
        <dbReference type="Proteomes" id="UP000509684"/>
    </source>
</evidence>
<evidence type="ECO:0008006" key="3">
    <source>
        <dbReference type="Google" id="ProtNLM"/>
    </source>
</evidence>
<dbReference type="AlphaFoldDB" id="A0A7D5NB85"/>
<accession>A0A7D5NB85</accession>
<dbReference type="EMBL" id="CP058708">
    <property type="protein sequence ID" value="QLH49990.1"/>
    <property type="molecule type" value="Genomic_DNA"/>
</dbReference>
<name>A0A7D5NB85_9PROT</name>
<evidence type="ECO:0000313" key="1">
    <source>
        <dbReference type="EMBL" id="QLH49990.1"/>
    </source>
</evidence>
<sequence>MERIERQAPVSVMARVVLEQALPADWIDEVFAAHRERPYVRELQMSSVVERMLRVSLGLRPSLHAAAR</sequence>
<reference evidence="1 2" key="1">
    <citation type="journal article" date="2019" name="Microbiome">
        <title>Annotated bacterial chromosomes from frame-shift-corrected long-read metagenomic data.</title>
        <authorList>
            <person name="Arumugam K."/>
            <person name="Bagci C."/>
            <person name="Bessarab I."/>
            <person name="Beier S."/>
            <person name="Buchfink B."/>
            <person name="Gorska A."/>
            <person name="Qiu G."/>
            <person name="Huson D.H."/>
            <person name="Williams R.B.H."/>
        </authorList>
    </citation>
    <scope>NUCLEOTIDE SEQUENCE [LARGE SCALE GENOMIC DNA]</scope>
    <source>
        <strain evidence="1">SSA1</strain>
    </source>
</reference>
<gene>
    <name evidence="1" type="ORF">HWD57_09500</name>
</gene>
<dbReference type="Proteomes" id="UP000509684">
    <property type="component" value="Chromosome"/>
</dbReference>
<dbReference type="KEGG" id="acog:HWD57_09500"/>
<proteinExistence type="predicted"/>
<protein>
    <recommendedName>
        <fullName evidence="3">IS4 family transposase</fullName>
    </recommendedName>
</protein>